<proteinExistence type="predicted"/>
<dbReference type="GO" id="GO:0016787">
    <property type="term" value="F:hydrolase activity"/>
    <property type="evidence" value="ECO:0007669"/>
    <property type="project" value="UniProtKB-KW"/>
</dbReference>
<dbReference type="SUPFAM" id="SSF101262">
    <property type="entry name" value="Methenyltetrahydrofolate cyclohydrolase-like"/>
    <property type="match status" value="1"/>
</dbReference>
<evidence type="ECO:0000256" key="1">
    <source>
        <dbReference type="SAM" id="Coils"/>
    </source>
</evidence>
<reference evidence="3 4" key="1">
    <citation type="submission" date="2014-08" db="EMBL/GenBank/DDBJ databases">
        <title>Porphyromonas cangingivalis strain:COT-109_OH1386 Genome sequencing.</title>
        <authorList>
            <person name="Wallis C."/>
            <person name="Deusch O."/>
            <person name="O'Flynn C."/>
            <person name="Davis I."/>
            <person name="Jospin G."/>
            <person name="Darling A.E."/>
            <person name="Coil D.A."/>
            <person name="Alexiev A."/>
            <person name="Horsfall A."/>
            <person name="Kirkwood N."/>
            <person name="Harris S."/>
            <person name="Eisen J.A."/>
        </authorList>
    </citation>
    <scope>NUCLEOTIDE SEQUENCE [LARGE SCALE GENOMIC DNA]</scope>
    <source>
        <strain evidence="4">COT-109 OH1386</strain>
    </source>
</reference>
<dbReference type="eggNOG" id="COG3404">
    <property type="taxonomic scope" value="Bacteria"/>
</dbReference>
<feature type="coiled-coil region" evidence="1">
    <location>
        <begin position="178"/>
        <end position="205"/>
    </location>
</feature>
<evidence type="ECO:0000313" key="4">
    <source>
        <dbReference type="Proteomes" id="UP000030125"/>
    </source>
</evidence>
<feature type="domain" description="Cyclodeaminase/cyclohydrolase" evidence="2">
    <location>
        <begin position="7"/>
        <end position="186"/>
    </location>
</feature>
<dbReference type="STRING" id="36874.HQ34_03885"/>
<evidence type="ECO:0000259" key="2">
    <source>
        <dbReference type="Pfam" id="PF04961"/>
    </source>
</evidence>
<dbReference type="EMBL" id="JQJD01000033">
    <property type="protein sequence ID" value="KGN80961.1"/>
    <property type="molecule type" value="Genomic_DNA"/>
</dbReference>
<keyword evidence="4" id="KW-1185">Reference proteome</keyword>
<dbReference type="Proteomes" id="UP000030125">
    <property type="component" value="Unassembled WGS sequence"/>
</dbReference>
<name>A0A0A2EQ48_PORCN</name>
<dbReference type="InterPro" id="IPR036178">
    <property type="entry name" value="Formintransfe-cycloase-like_sf"/>
</dbReference>
<gene>
    <name evidence="3" type="ORF">HQ35_04850</name>
</gene>
<accession>A0A0A2EQ48</accession>
<dbReference type="Gene3D" id="1.20.120.680">
    <property type="entry name" value="Formiminotetrahydrofolate cyclodeaminase monomer, up-and-down helical bundle"/>
    <property type="match status" value="1"/>
</dbReference>
<dbReference type="InterPro" id="IPR007044">
    <property type="entry name" value="Cyclodeamin/CycHdrlase"/>
</dbReference>
<dbReference type="AlphaFoldDB" id="A0A0A2EQ48"/>
<dbReference type="OrthoDB" id="7959174at2"/>
<keyword evidence="1" id="KW-0175">Coiled coil</keyword>
<organism evidence="3 4">
    <name type="scientific">Porphyromonas cangingivalis</name>
    <dbReference type="NCBI Taxonomy" id="36874"/>
    <lineage>
        <taxon>Bacteria</taxon>
        <taxon>Pseudomonadati</taxon>
        <taxon>Bacteroidota</taxon>
        <taxon>Bacteroidia</taxon>
        <taxon>Bacteroidales</taxon>
        <taxon>Porphyromonadaceae</taxon>
        <taxon>Porphyromonas</taxon>
    </lineage>
</organism>
<comment type="caution">
    <text evidence="3">The sequence shown here is derived from an EMBL/GenBank/DDBJ whole genome shotgun (WGS) entry which is preliminary data.</text>
</comment>
<keyword evidence="3" id="KW-0378">Hydrolase</keyword>
<dbReference type="RefSeq" id="WP_036851483.1">
    <property type="nucleotide sequence ID" value="NZ_JQJD01000033.1"/>
</dbReference>
<dbReference type="Pfam" id="PF04961">
    <property type="entry name" value="FTCD_C"/>
    <property type="match status" value="1"/>
</dbReference>
<evidence type="ECO:0000313" key="3">
    <source>
        <dbReference type="EMBL" id="KGN80961.1"/>
    </source>
</evidence>
<protein>
    <submittedName>
        <fullName evidence="3">Methenyltetrahydrofolate cyclohydrolase</fullName>
    </submittedName>
</protein>
<sequence>MLKDLKITEFIDKTAGSDPVPGGGSISALCGTISAALTQMVAQLTIGKKKYVEVEEEMKAIAQKAEDILNELILDIDRDSDAYNMVFDAFKLPKETDEEKAKRSDAIQEATKHAALVPMEVAKKTFSLLPLIQAVVEKGNQNAITDGCVAMMCARTAVLGALLNVRINLGSLKDEAFVTNLATEAKKMEEEIQSIERKVLEMTYSAI</sequence>